<evidence type="ECO:0000313" key="2">
    <source>
        <dbReference type="Proteomes" id="UP000276133"/>
    </source>
</evidence>
<comment type="caution">
    <text evidence="1">The sequence shown here is derived from an EMBL/GenBank/DDBJ whole genome shotgun (WGS) entry which is preliminary data.</text>
</comment>
<reference evidence="1 2" key="1">
    <citation type="journal article" date="2018" name="Sci. Rep.">
        <title>Genomic signatures of local adaptation to the degree of environmental predictability in rotifers.</title>
        <authorList>
            <person name="Franch-Gras L."/>
            <person name="Hahn C."/>
            <person name="Garcia-Roger E.M."/>
            <person name="Carmona M.J."/>
            <person name="Serra M."/>
            <person name="Gomez A."/>
        </authorList>
    </citation>
    <scope>NUCLEOTIDE SEQUENCE [LARGE SCALE GENOMIC DNA]</scope>
    <source>
        <strain evidence="1">HYR1</strain>
    </source>
</reference>
<sequence length="81" mass="9508">MNFKFGLIIRPPNWPAIWPQKTVRTQLFVRISQLIVKHVLKISNFSTNEYFFAQPIVSKSVQYLKDNLIHKIFESSSLLSD</sequence>
<evidence type="ECO:0000313" key="1">
    <source>
        <dbReference type="EMBL" id="RNA02192.1"/>
    </source>
</evidence>
<organism evidence="1 2">
    <name type="scientific">Brachionus plicatilis</name>
    <name type="common">Marine rotifer</name>
    <name type="synonym">Brachionus muelleri</name>
    <dbReference type="NCBI Taxonomy" id="10195"/>
    <lineage>
        <taxon>Eukaryota</taxon>
        <taxon>Metazoa</taxon>
        <taxon>Spiralia</taxon>
        <taxon>Gnathifera</taxon>
        <taxon>Rotifera</taxon>
        <taxon>Eurotatoria</taxon>
        <taxon>Monogononta</taxon>
        <taxon>Pseudotrocha</taxon>
        <taxon>Ploima</taxon>
        <taxon>Brachionidae</taxon>
        <taxon>Brachionus</taxon>
    </lineage>
</organism>
<keyword evidence="2" id="KW-1185">Reference proteome</keyword>
<accession>A0A3M7PSS3</accession>
<name>A0A3M7PSS3_BRAPC</name>
<dbReference type="AlphaFoldDB" id="A0A3M7PSS3"/>
<dbReference type="Proteomes" id="UP000276133">
    <property type="component" value="Unassembled WGS sequence"/>
</dbReference>
<gene>
    <name evidence="1" type="ORF">BpHYR1_022103</name>
</gene>
<dbReference type="EMBL" id="REGN01008996">
    <property type="protein sequence ID" value="RNA02192.1"/>
    <property type="molecule type" value="Genomic_DNA"/>
</dbReference>
<proteinExistence type="predicted"/>
<protein>
    <submittedName>
        <fullName evidence="1">Uncharacterized protein</fullName>
    </submittedName>
</protein>